<accession>A0A831ZL43</accession>
<dbReference type="GO" id="GO:0005524">
    <property type="term" value="F:ATP binding"/>
    <property type="evidence" value="ECO:0007669"/>
    <property type="project" value="UniProtKB-KW"/>
</dbReference>
<dbReference type="Pfam" id="PF01935">
    <property type="entry name" value="DUF87"/>
    <property type="match status" value="1"/>
</dbReference>
<dbReference type="SUPFAM" id="SSF52540">
    <property type="entry name" value="P-loop containing nucleoside triphosphate hydrolases"/>
    <property type="match status" value="1"/>
</dbReference>
<gene>
    <name evidence="2" type="ORF">ENS06_09930</name>
</gene>
<name>A0A831ZL43_9BACT</name>
<proteinExistence type="predicted"/>
<dbReference type="InterPro" id="IPR027417">
    <property type="entry name" value="P-loop_NTPase"/>
</dbReference>
<dbReference type="PANTHER" id="PTHR30121">
    <property type="entry name" value="UNCHARACTERIZED PROTEIN YJGR-RELATED"/>
    <property type="match status" value="1"/>
</dbReference>
<evidence type="ECO:0000313" key="2">
    <source>
        <dbReference type="EMBL" id="HFK97621.1"/>
    </source>
</evidence>
<evidence type="ECO:0000259" key="1">
    <source>
        <dbReference type="Pfam" id="PF01935"/>
    </source>
</evidence>
<dbReference type="Gene3D" id="3.40.50.300">
    <property type="entry name" value="P-loop containing nucleotide triphosphate hydrolases"/>
    <property type="match status" value="2"/>
</dbReference>
<dbReference type="AlphaFoldDB" id="A0A831ZL43"/>
<organism evidence="2">
    <name type="scientific">Desulfacinum infernum</name>
    <dbReference type="NCBI Taxonomy" id="35837"/>
    <lineage>
        <taxon>Bacteria</taxon>
        <taxon>Pseudomonadati</taxon>
        <taxon>Thermodesulfobacteriota</taxon>
        <taxon>Syntrophobacteria</taxon>
        <taxon>Syntrophobacterales</taxon>
        <taxon>Syntrophobacteraceae</taxon>
        <taxon>Desulfacinum</taxon>
    </lineage>
</organism>
<reference evidence="2" key="1">
    <citation type="journal article" date="2020" name="mSystems">
        <title>Genome- and Community-Level Interaction Insights into Carbon Utilization and Element Cycling Functions of Hydrothermarchaeota in Hydrothermal Sediment.</title>
        <authorList>
            <person name="Zhou Z."/>
            <person name="Liu Y."/>
            <person name="Xu W."/>
            <person name="Pan J."/>
            <person name="Luo Z.H."/>
            <person name="Li M."/>
        </authorList>
    </citation>
    <scope>NUCLEOTIDE SEQUENCE [LARGE SCALE GENOMIC DNA]</scope>
    <source>
        <strain evidence="2">SpSt-456</strain>
    </source>
</reference>
<comment type="caution">
    <text evidence="2">The sequence shown here is derived from an EMBL/GenBank/DDBJ whole genome shotgun (WGS) entry which is preliminary data.</text>
</comment>
<keyword evidence="2" id="KW-0547">Nucleotide-binding</keyword>
<sequence length="746" mass="81887">MDAVGFPSALSSPALVILDGRATGFWKHTFSSMGTMTMADQSLLATHLLTAATPSPGLHIAPMPKVPFVFDPGWGFWRVQKMIRFWDESTPGDLVHATHRLAQGIPFPFAWVMLQRKGRLTAGWAAPKTAALDQALGGFYPDLDLAPVTEGMAAHLRDMPPFQAALLIRARPTVPAPQVPQDPSKKETFGDGLVRGLKDEAFLYLVIAAPVPAAESRQMLNDAYALEMETRARLLRPGTALEKNHPAGQDMVSLLQGFQERLKEGLLCGLWQVFAGLFLADQKVLGAASGLLRGHFPSDRAVSFDLHLCSAHGPSAQGAAPPPWSILNARELAALIAPPAHECPGYPVRPRPLFHAHMEEARERPIVLGGLVHRPNEAAAFPVGRLTTHMLIAGTTGSGKTTTCLSILAQAWRRHRVPFVILETADKSEYAQKLRSVLGDEVAFFTVGDETRAPLHLDVLAVPEGVSVEAHIGHMMRLFKAAFPLPPPTPFILEEALFLFYRRKGWDVARNQRVGRDPGVTFDDLIHIIGELLRTKYAGYESQTLGTIRSALLARLETLNRGGRHGLFLKGTHERSWRDLMAKPVVLEFRALQEPEIKSLAVLFLLYRLMAHAKQDVERNPGRLHLTVVEEAHRVLKNREPSSHPDAVNVQAAVVEEFANALAEVRYAGEGLLILDQQPSLLSPAVRANTNMRIYHRVSGGAEQAACAEDVGMTEDQKAILSRLTPGEALWMPGDGTMLHIRVEPR</sequence>
<protein>
    <submittedName>
        <fullName evidence="2">ATP-binding protein</fullName>
    </submittedName>
</protein>
<keyword evidence="2" id="KW-0067">ATP-binding</keyword>
<dbReference type="EMBL" id="DSTK01000031">
    <property type="protein sequence ID" value="HFK97621.1"/>
    <property type="molecule type" value="Genomic_DNA"/>
</dbReference>
<dbReference type="PANTHER" id="PTHR30121:SF6">
    <property type="entry name" value="SLR6007 PROTEIN"/>
    <property type="match status" value="1"/>
</dbReference>
<feature type="domain" description="Helicase HerA central" evidence="1">
    <location>
        <begin position="379"/>
        <end position="538"/>
    </location>
</feature>
<dbReference type="InterPro" id="IPR002789">
    <property type="entry name" value="HerA_central"/>
</dbReference>
<dbReference type="InterPro" id="IPR051162">
    <property type="entry name" value="T4SS_component"/>
</dbReference>